<dbReference type="InterPro" id="IPR002321">
    <property type="entry name" value="Cyt_c_II"/>
</dbReference>
<accession>A0A1C3RD15</accession>
<dbReference type="AlphaFoldDB" id="A0A1C3RD15"/>
<dbReference type="GO" id="GO:0005506">
    <property type="term" value="F:iron ion binding"/>
    <property type="evidence" value="ECO:0007669"/>
    <property type="project" value="InterPro"/>
</dbReference>
<dbReference type="PIRSF" id="PIRSF000027">
    <property type="entry name" value="Cytc_c_prime"/>
    <property type="match status" value="1"/>
</dbReference>
<dbReference type="Pfam" id="PF01322">
    <property type="entry name" value="Cytochrom_C_2"/>
    <property type="match status" value="1"/>
</dbReference>
<dbReference type="GO" id="GO:0042597">
    <property type="term" value="C:periplasmic space"/>
    <property type="evidence" value="ECO:0007669"/>
    <property type="project" value="InterPro"/>
</dbReference>
<evidence type="ECO:0000313" key="9">
    <source>
        <dbReference type="EMBL" id="SCA55147.1"/>
    </source>
</evidence>
<organism evidence="9 10">
    <name type="scientific">Candidatus Terasakiella magnetica</name>
    <dbReference type="NCBI Taxonomy" id="1867952"/>
    <lineage>
        <taxon>Bacteria</taxon>
        <taxon>Pseudomonadati</taxon>
        <taxon>Pseudomonadota</taxon>
        <taxon>Alphaproteobacteria</taxon>
        <taxon>Rhodospirillales</taxon>
        <taxon>Terasakiellaceae</taxon>
        <taxon>Terasakiella</taxon>
    </lineage>
</organism>
<dbReference type="GO" id="GO:0022900">
    <property type="term" value="P:electron transport chain"/>
    <property type="evidence" value="ECO:0007669"/>
    <property type="project" value="InterPro"/>
</dbReference>
<dbReference type="OrthoDB" id="9811729at2"/>
<keyword evidence="4" id="KW-0249">Electron transport</keyword>
<evidence type="ECO:0000256" key="8">
    <source>
        <dbReference type="SAM" id="SignalP"/>
    </source>
</evidence>
<dbReference type="InterPro" id="IPR012127">
    <property type="entry name" value="Cyt_c_prime"/>
</dbReference>
<evidence type="ECO:0000256" key="5">
    <source>
        <dbReference type="ARBA" id="ARBA00023004"/>
    </source>
</evidence>
<name>A0A1C3RD15_9PROT</name>
<dbReference type="EMBL" id="FLYE01000001">
    <property type="protein sequence ID" value="SCA55147.1"/>
    <property type="molecule type" value="Genomic_DNA"/>
</dbReference>
<evidence type="ECO:0000313" key="10">
    <source>
        <dbReference type="Proteomes" id="UP000231658"/>
    </source>
</evidence>
<dbReference type="STRING" id="1867952.MTBPR1_10394"/>
<reference evidence="9 10" key="1">
    <citation type="submission" date="2016-07" db="EMBL/GenBank/DDBJ databases">
        <authorList>
            <person name="Lefevre C.T."/>
        </authorList>
    </citation>
    <scope>NUCLEOTIDE SEQUENCE [LARGE SCALE GENOMIC DNA]</scope>
    <source>
        <strain evidence="9">PR1</strain>
    </source>
</reference>
<dbReference type="GO" id="GO:0020037">
    <property type="term" value="F:heme binding"/>
    <property type="evidence" value="ECO:0007669"/>
    <property type="project" value="InterPro"/>
</dbReference>
<dbReference type="PROSITE" id="PS51009">
    <property type="entry name" value="CYTCII"/>
    <property type="match status" value="1"/>
</dbReference>
<comment type="PTM">
    <text evidence="7">Binds 1 heme group per subunit.</text>
</comment>
<feature type="chain" id="PRO_5008680634" evidence="8">
    <location>
        <begin position="25"/>
        <end position="147"/>
    </location>
</feature>
<sequence length="147" mass="15689">MKKIILAACVCATAFIGVAYEAFAAENNPAIVHRQSTYKVVGGHMGSLKSILFLGGKGDTVYHAESIKAAWDHMGKAYPKGSDVGETRAKPEIWTNMDAYMEKGKAAYGATLSLVEAAKSGDQAAQVEAFKTLGGACKACHKEFRKK</sequence>
<dbReference type="PRINTS" id="PR00608">
    <property type="entry name" value="CYTCHROMECII"/>
</dbReference>
<gene>
    <name evidence="9" type="ORF">MTBPR1_10394</name>
</gene>
<protein>
    <submittedName>
        <fullName evidence="9">Putative Cytochrome c</fullName>
    </submittedName>
</protein>
<dbReference type="Proteomes" id="UP000231658">
    <property type="component" value="Unassembled WGS sequence"/>
</dbReference>
<evidence type="ECO:0000256" key="3">
    <source>
        <dbReference type="ARBA" id="ARBA00022723"/>
    </source>
</evidence>
<feature type="binding site" description="covalent" evidence="7">
    <location>
        <position position="137"/>
    </location>
    <ligand>
        <name>heme c</name>
        <dbReference type="ChEBI" id="CHEBI:61717"/>
    </ligand>
</feature>
<keyword evidence="10" id="KW-1185">Reference proteome</keyword>
<evidence type="ECO:0000256" key="2">
    <source>
        <dbReference type="ARBA" id="ARBA00022617"/>
    </source>
</evidence>
<proteinExistence type="predicted"/>
<keyword evidence="1" id="KW-0813">Transport</keyword>
<evidence type="ECO:0000256" key="7">
    <source>
        <dbReference type="PIRSR" id="PIRSR000027-2"/>
    </source>
</evidence>
<feature type="signal peptide" evidence="8">
    <location>
        <begin position="1"/>
        <end position="24"/>
    </location>
</feature>
<feature type="binding site" description="axial binding residue" evidence="6">
    <location>
        <position position="141"/>
    </location>
    <ligand>
        <name>heme c</name>
        <dbReference type="ChEBI" id="CHEBI:61717"/>
    </ligand>
    <ligandPart>
        <name>Fe</name>
        <dbReference type="ChEBI" id="CHEBI:18248"/>
    </ligandPart>
</feature>
<dbReference type="GO" id="GO:0009055">
    <property type="term" value="F:electron transfer activity"/>
    <property type="evidence" value="ECO:0007669"/>
    <property type="project" value="InterPro"/>
</dbReference>
<evidence type="ECO:0000256" key="4">
    <source>
        <dbReference type="ARBA" id="ARBA00022982"/>
    </source>
</evidence>
<dbReference type="SUPFAM" id="SSF47175">
    <property type="entry name" value="Cytochromes"/>
    <property type="match status" value="1"/>
</dbReference>
<dbReference type="RefSeq" id="WP_069185851.1">
    <property type="nucleotide sequence ID" value="NZ_FLYE01000001.1"/>
</dbReference>
<dbReference type="InterPro" id="IPR010980">
    <property type="entry name" value="Cyt_c/b562"/>
</dbReference>
<keyword evidence="2 7" id="KW-0349">Heme</keyword>
<keyword evidence="8" id="KW-0732">Signal</keyword>
<keyword evidence="3 6" id="KW-0479">Metal-binding</keyword>
<keyword evidence="5 6" id="KW-0408">Iron</keyword>
<feature type="binding site" description="covalent" evidence="7">
    <location>
        <position position="140"/>
    </location>
    <ligand>
        <name>heme c</name>
        <dbReference type="ChEBI" id="CHEBI:61717"/>
    </ligand>
</feature>
<evidence type="ECO:0000256" key="1">
    <source>
        <dbReference type="ARBA" id="ARBA00022448"/>
    </source>
</evidence>
<evidence type="ECO:0000256" key="6">
    <source>
        <dbReference type="PIRSR" id="PIRSR000027-1"/>
    </source>
</evidence>
<dbReference type="InterPro" id="IPR015984">
    <property type="entry name" value="Cyt_c_prime_subgr"/>
</dbReference>
<dbReference type="Gene3D" id="1.20.120.10">
    <property type="entry name" value="Cytochrome c/b562"/>
    <property type="match status" value="1"/>
</dbReference>